<dbReference type="KEGG" id="mav:MAV_2077"/>
<organism evidence="2 3">
    <name type="scientific">Mycobacterium avium (strain 104)</name>
    <dbReference type="NCBI Taxonomy" id="243243"/>
    <lineage>
        <taxon>Bacteria</taxon>
        <taxon>Bacillati</taxon>
        <taxon>Actinomycetota</taxon>
        <taxon>Actinomycetes</taxon>
        <taxon>Mycobacteriales</taxon>
        <taxon>Mycobacteriaceae</taxon>
        <taxon>Mycobacterium</taxon>
        <taxon>Mycobacterium avium complex (MAC)</taxon>
    </lineage>
</organism>
<gene>
    <name evidence="2" type="ordered locus">MAV_2077</name>
</gene>
<name>A0A0H2ZU35_MYCA1</name>
<proteinExistence type="predicted"/>
<evidence type="ECO:0000313" key="3">
    <source>
        <dbReference type="Proteomes" id="UP000001574"/>
    </source>
</evidence>
<protein>
    <submittedName>
        <fullName evidence="2">Uncharacterized protein</fullName>
    </submittedName>
</protein>
<evidence type="ECO:0000256" key="1">
    <source>
        <dbReference type="SAM" id="MobiDB-lite"/>
    </source>
</evidence>
<feature type="region of interest" description="Disordered" evidence="1">
    <location>
        <begin position="1"/>
        <end position="39"/>
    </location>
</feature>
<accession>A0A0H2ZU35</accession>
<reference evidence="2 3" key="1">
    <citation type="submission" date="2006-10" db="EMBL/GenBank/DDBJ databases">
        <authorList>
            <person name="Fleischmann R.D."/>
            <person name="Dodson R.J."/>
            <person name="Haft D.H."/>
            <person name="Merkel J.S."/>
            <person name="Nelson W.C."/>
            <person name="Fraser C.M."/>
        </authorList>
    </citation>
    <scope>NUCLEOTIDE SEQUENCE [LARGE SCALE GENOMIC DNA]</scope>
    <source>
        <strain evidence="2 3">104</strain>
    </source>
</reference>
<dbReference type="HOGENOM" id="CLU_3312956_0_0_11"/>
<sequence length="39" mass="4375">MRDASRPCHQTRLLPIGAHDTSPDHRAGHRLSRMPALSE</sequence>
<dbReference type="Proteomes" id="UP000001574">
    <property type="component" value="Chromosome"/>
</dbReference>
<evidence type="ECO:0000313" key="2">
    <source>
        <dbReference type="EMBL" id="ABK65252.1"/>
    </source>
</evidence>
<dbReference type="EMBL" id="CP000479">
    <property type="protein sequence ID" value="ABK65252.1"/>
    <property type="molecule type" value="Genomic_DNA"/>
</dbReference>
<dbReference type="AlphaFoldDB" id="A0A0H2ZU35"/>